<dbReference type="InterPro" id="IPR050025">
    <property type="entry name" value="DalD"/>
</dbReference>
<dbReference type="GO" id="GO:0008866">
    <property type="term" value="F:fructuronate reductase activity"/>
    <property type="evidence" value="ECO:0007669"/>
    <property type="project" value="TreeGrafter"/>
</dbReference>
<dbReference type="InterPro" id="IPR013118">
    <property type="entry name" value="Mannitol_DH_C"/>
</dbReference>
<dbReference type="SUPFAM" id="SSF48179">
    <property type="entry name" value="6-phosphogluconate dehydrogenase C-terminal domain-like"/>
    <property type="match status" value="1"/>
</dbReference>
<gene>
    <name evidence="4" type="ORF">EV695_3929</name>
</gene>
<dbReference type="SUPFAM" id="SSF51735">
    <property type="entry name" value="NAD(P)-binding Rossmann-fold domains"/>
    <property type="match status" value="1"/>
</dbReference>
<evidence type="ECO:0000313" key="5">
    <source>
        <dbReference type="Proteomes" id="UP000294887"/>
    </source>
</evidence>
<dbReference type="InterPro" id="IPR050988">
    <property type="entry name" value="Mannitol_DH/Oxidoreductase"/>
</dbReference>
<dbReference type="InterPro" id="IPR013131">
    <property type="entry name" value="Mannitol_DH_N"/>
</dbReference>
<dbReference type="InterPro" id="IPR036291">
    <property type="entry name" value="NAD(P)-bd_dom_sf"/>
</dbReference>
<dbReference type="PANTHER" id="PTHR43362:SF7">
    <property type="entry name" value="D-MANNONATE OXIDOREDUCTASE"/>
    <property type="match status" value="1"/>
</dbReference>
<evidence type="ECO:0000256" key="1">
    <source>
        <dbReference type="ARBA" id="ARBA00023002"/>
    </source>
</evidence>
<dbReference type="InterPro" id="IPR000669">
    <property type="entry name" value="Mannitol_DH"/>
</dbReference>
<accession>A0A4R1EYT1</accession>
<dbReference type="Proteomes" id="UP000294887">
    <property type="component" value="Unassembled WGS sequence"/>
</dbReference>
<evidence type="ECO:0000259" key="2">
    <source>
        <dbReference type="Pfam" id="PF01232"/>
    </source>
</evidence>
<dbReference type="Pfam" id="PF08125">
    <property type="entry name" value="Mannitol_dh_C"/>
    <property type="match status" value="1"/>
</dbReference>
<reference evidence="4 5" key="1">
    <citation type="submission" date="2019-03" db="EMBL/GenBank/DDBJ databases">
        <title>Genomic Encyclopedia of Type Strains, Phase IV (KMG-IV): sequencing the most valuable type-strain genomes for metagenomic binning, comparative biology and taxonomic classification.</title>
        <authorList>
            <person name="Goeker M."/>
        </authorList>
    </citation>
    <scope>NUCLEOTIDE SEQUENCE [LARGE SCALE GENOMIC DNA]</scope>
    <source>
        <strain evidence="4 5">DSM 24830</strain>
    </source>
</reference>
<dbReference type="OrthoDB" id="271711at2"/>
<keyword evidence="1" id="KW-0560">Oxidoreductase</keyword>
<feature type="domain" description="Mannitol dehydrogenase N-terminal" evidence="2">
    <location>
        <begin position="13"/>
        <end position="259"/>
    </location>
</feature>
<dbReference type="NCBIfam" id="NF043014">
    <property type="entry name" value="DArabDhDalD"/>
    <property type="match status" value="1"/>
</dbReference>
<dbReference type="GO" id="GO:0042840">
    <property type="term" value="P:D-glucuronate catabolic process"/>
    <property type="evidence" value="ECO:0007669"/>
    <property type="project" value="TreeGrafter"/>
</dbReference>
<dbReference type="PANTHER" id="PTHR43362">
    <property type="entry name" value="MANNITOL DEHYDROGENASE DSF1-RELATED"/>
    <property type="match status" value="1"/>
</dbReference>
<comment type="caution">
    <text evidence="4">The sequence shown here is derived from an EMBL/GenBank/DDBJ whole genome shotgun (WGS) entry which is preliminary data.</text>
</comment>
<name>A0A4R1EYT1_9GAMM</name>
<feature type="domain" description="Mannitol dehydrogenase C-terminal" evidence="3">
    <location>
        <begin position="268"/>
        <end position="460"/>
    </location>
</feature>
<dbReference type="Pfam" id="PF01232">
    <property type="entry name" value="Mannitol_dh"/>
    <property type="match status" value="1"/>
</dbReference>
<dbReference type="PRINTS" id="PR00084">
    <property type="entry name" value="MTLDHDRGNASE"/>
</dbReference>
<keyword evidence="5" id="KW-1185">Reference proteome</keyword>
<proteinExistence type="predicted"/>
<evidence type="ECO:0000313" key="4">
    <source>
        <dbReference type="EMBL" id="TCJ83191.1"/>
    </source>
</evidence>
<dbReference type="Gene3D" id="3.40.50.720">
    <property type="entry name" value="NAD(P)-binding Rossmann-like Domain"/>
    <property type="match status" value="1"/>
</dbReference>
<dbReference type="AlphaFoldDB" id="A0A4R1EYT1"/>
<sequence>MKNSGNSDTSIQLHLGLGSFHRAHQAMYMQNLHDIGETQWEIAAGNIRSDMQSVVEILKSQNNEYMLETVSPAGEHKYQLIRSIKHIVDWEKDMKGITEIAANENTKIISFTVTEAGYYLDGNFKLDDNYKDLQSDLAGNAPCTIYGTMTQLLRARMASHGEPVTLLNCDNVRSNGEKFKNALLEYIERIGDTDLLEWVKTHTSSPNSMVDRITPRPTADIIERVFAATGRRDEAALMGESFTQWVIEDNFIAGRPPWELVDVEMVEDVEPYEEAKIRVLNATHSCIAWAGTLRGYQYIHQGTNDPEVRQLAFDYVTNDVIPCLTSAESPSPIDLEKYRDTVLERFSNPNILDTNQRVVMDAYSKIPSFILPTIQDAIKTGRSIDSVAMLPALFLAFLVREQKGEIKFEYEDAMMSTENAQKIVSSDDIIHAFSNDKILFGDLAGNQTLRETLRKAYDRVNAFIEKTA</sequence>
<evidence type="ECO:0000259" key="3">
    <source>
        <dbReference type="Pfam" id="PF08125"/>
    </source>
</evidence>
<organism evidence="4 5">
    <name type="scientific">Cocleimonas flava</name>
    <dbReference type="NCBI Taxonomy" id="634765"/>
    <lineage>
        <taxon>Bacteria</taxon>
        <taxon>Pseudomonadati</taxon>
        <taxon>Pseudomonadota</taxon>
        <taxon>Gammaproteobacteria</taxon>
        <taxon>Thiotrichales</taxon>
        <taxon>Thiotrichaceae</taxon>
        <taxon>Cocleimonas</taxon>
    </lineage>
</organism>
<dbReference type="InterPro" id="IPR008927">
    <property type="entry name" value="6-PGluconate_DH-like_C_sf"/>
</dbReference>
<protein>
    <submittedName>
        <fullName evidence="4">D-arabinitol 4-dehydrogenase</fullName>
    </submittedName>
</protein>
<dbReference type="RefSeq" id="WP_131907667.1">
    <property type="nucleotide sequence ID" value="NZ_BAAAFU010000007.1"/>
</dbReference>
<dbReference type="InterPro" id="IPR013328">
    <property type="entry name" value="6PGD_dom2"/>
</dbReference>
<dbReference type="EMBL" id="SMFQ01000005">
    <property type="protein sequence ID" value="TCJ83191.1"/>
    <property type="molecule type" value="Genomic_DNA"/>
</dbReference>
<dbReference type="Gene3D" id="1.10.1040.10">
    <property type="entry name" value="N-(1-d-carboxylethyl)-l-norvaline Dehydrogenase, domain 2"/>
    <property type="match status" value="1"/>
</dbReference>